<dbReference type="EMBL" id="UINC01136215">
    <property type="protein sequence ID" value="SVD20852.1"/>
    <property type="molecule type" value="Genomic_DNA"/>
</dbReference>
<protein>
    <recommendedName>
        <fullName evidence="2">Quinohemoprotein amine dehydrogenase alpha subunit haem binding domain-containing protein</fullName>
    </recommendedName>
</protein>
<dbReference type="Gene3D" id="1.10.760.10">
    <property type="entry name" value="Cytochrome c-like domain"/>
    <property type="match status" value="1"/>
</dbReference>
<dbReference type="GO" id="GO:0009055">
    <property type="term" value="F:electron transfer activity"/>
    <property type="evidence" value="ECO:0007669"/>
    <property type="project" value="InterPro"/>
</dbReference>
<name>A0A382TGD9_9ZZZZ</name>
<organism evidence="1">
    <name type="scientific">marine metagenome</name>
    <dbReference type="NCBI Taxonomy" id="408172"/>
    <lineage>
        <taxon>unclassified sequences</taxon>
        <taxon>metagenomes</taxon>
        <taxon>ecological metagenomes</taxon>
    </lineage>
</organism>
<sequence>MFLPRLMRIYSLVLFLSLLGINSCASGSHQTMPEEDSAELRLLKKRCTLCHGLPHPKRHTADQWEHLLVFMKEIMIERKVPYSEKEFKQIRSYLKRNAR</sequence>
<evidence type="ECO:0000313" key="1">
    <source>
        <dbReference type="EMBL" id="SVD20852.1"/>
    </source>
</evidence>
<reference evidence="1" key="1">
    <citation type="submission" date="2018-05" db="EMBL/GenBank/DDBJ databases">
        <authorList>
            <person name="Lanie J.A."/>
            <person name="Ng W.-L."/>
            <person name="Kazmierczak K.M."/>
            <person name="Andrzejewski T.M."/>
            <person name="Davidsen T.M."/>
            <person name="Wayne K.J."/>
            <person name="Tettelin H."/>
            <person name="Glass J.I."/>
            <person name="Rusch D."/>
            <person name="Podicherti R."/>
            <person name="Tsui H.-C.T."/>
            <person name="Winkler M.E."/>
        </authorList>
    </citation>
    <scope>NUCLEOTIDE SEQUENCE</scope>
</reference>
<dbReference type="InterPro" id="IPR036909">
    <property type="entry name" value="Cyt_c-like_dom_sf"/>
</dbReference>
<dbReference type="AlphaFoldDB" id="A0A382TGD9"/>
<dbReference type="GO" id="GO:0020037">
    <property type="term" value="F:heme binding"/>
    <property type="evidence" value="ECO:0007669"/>
    <property type="project" value="InterPro"/>
</dbReference>
<gene>
    <name evidence="1" type="ORF">METZ01_LOCUS373706</name>
</gene>
<accession>A0A382TGD9</accession>
<proteinExistence type="predicted"/>
<evidence type="ECO:0008006" key="2">
    <source>
        <dbReference type="Google" id="ProtNLM"/>
    </source>
</evidence>